<dbReference type="InterPro" id="IPR038248">
    <property type="entry name" value="Dicer_dimer_sf"/>
</dbReference>
<dbReference type="PANTHER" id="PTHR14950">
    <property type="entry name" value="DICER-RELATED"/>
    <property type="match status" value="1"/>
</dbReference>
<dbReference type="GO" id="GO:0006309">
    <property type="term" value="P:apoptotic DNA fragmentation"/>
    <property type="evidence" value="ECO:0007669"/>
    <property type="project" value="TreeGrafter"/>
</dbReference>
<dbReference type="CDD" id="cd15903">
    <property type="entry name" value="Dicer_PBD"/>
    <property type="match status" value="1"/>
</dbReference>
<evidence type="ECO:0000259" key="24">
    <source>
        <dbReference type="PROSITE" id="PS50137"/>
    </source>
</evidence>
<evidence type="ECO:0000259" key="29">
    <source>
        <dbReference type="PROSITE" id="PS51327"/>
    </source>
</evidence>
<keyword evidence="14" id="KW-0347">Helicase</keyword>
<dbReference type="Pfam" id="PF02170">
    <property type="entry name" value="PAZ"/>
    <property type="match status" value="1"/>
</dbReference>
<evidence type="ECO:0000256" key="8">
    <source>
        <dbReference type="ARBA" id="ARBA00022722"/>
    </source>
</evidence>
<dbReference type="GO" id="GO:0005634">
    <property type="term" value="C:nucleus"/>
    <property type="evidence" value="ECO:0007669"/>
    <property type="project" value="TreeGrafter"/>
</dbReference>
<keyword evidence="10" id="KW-0677">Repeat</keyword>
<dbReference type="SUPFAM" id="SSF101690">
    <property type="entry name" value="PAZ domain"/>
    <property type="match status" value="1"/>
</dbReference>
<evidence type="ECO:0000256" key="3">
    <source>
        <dbReference type="ARBA" id="ARBA00001946"/>
    </source>
</evidence>
<feature type="domain" description="RNase III" evidence="25">
    <location>
        <begin position="1322"/>
        <end position="1517"/>
    </location>
</feature>
<keyword evidence="13" id="KW-0378">Hydrolase</keyword>
<feature type="coiled-coil region" evidence="22">
    <location>
        <begin position="1069"/>
        <end position="1107"/>
    </location>
</feature>
<dbReference type="InterPro" id="IPR048512">
    <property type="entry name" value="Dicer_platform"/>
</dbReference>
<evidence type="ECO:0000256" key="17">
    <source>
        <dbReference type="ARBA" id="ARBA00022884"/>
    </source>
</evidence>
<dbReference type="GO" id="GO:0070578">
    <property type="term" value="C:RISC-loading complex"/>
    <property type="evidence" value="ECO:0007669"/>
    <property type="project" value="TreeGrafter"/>
</dbReference>
<evidence type="ECO:0000256" key="18">
    <source>
        <dbReference type="ARBA" id="ARBA00023158"/>
    </source>
</evidence>
<comment type="similarity">
    <text evidence="20 21">Belongs to the helicase family. Dicer subfamily.</text>
</comment>
<sequence length="1826" mass="210353">MSSYLNENVYTHTFTPKEYQVELLDSVKKKNTIVCSSTSSSKAFIVVKLLQEYAWGMRKSKGKRALFVLDPQNVPIMTSHVKYLTDLDVISLTKTDETEHISKYLERYHVIMTTGEICCDLLKLQELQDLTIFNLIVIDDCLYGQRQKYVKMIISRYKLLPESSRPRILGLTSGLLSTELQPDRLEAELRRLEKLLNSHVDTSSEIVTLIRLSCRPQESIIKCPKHSPTSLHEALKAIVNHSIEFLLEHRYDPSEIYDDDLLEEFRQVPDPKETPLQLLNEFLEILDDMGPWCADKAAINILSKIEKLKVKVPYERHYLLLCMISTTLVHVRAVCDDTFEGLEELEKLRKYSTLKVLEFLDILKQFKPPGEKPEPIVEQEKLPDPEASPNKTKPKGRMPRRNFVSRPQTDDNLCALVFAHNRYKAKTIFALLCMLSQQDDDFWWISTLFSVEKVADPVKEPREAEHEHKTQEEVLRKFRSHECNILVATSILEQGCDLPRCNLVIRFDLPKTFHSYIQSKARARANDAHYIIFANEEEVDDFVDRLSEYNEVENTLLRRCYSLEPDKQEEKVAELYSSLCKPYRPLDEEGAPSITLSNSIALLNRYCAKLPSDTFTRLTPTWHEEQLHNGEYICHIRLPINSPLKHTVTSPAMPNGLLARRAAAFMVCQLLHIACELDDYLQPINKENFRASEEDWNNFSLDEPDENSEIRPGTTKRRQYYYKRVADCLVDCHPVAGKPTYFYEVMMTLTCPLPEEQNTRGRKIYPPEESVQGFGVLTSKEIPKISAFPIFTRSGEVSVGLKLISKKLILTEDQIQKIREFVNYTFTSVLRLQKYLMLFDPDSSSNDYLIAPTLKTESGIKVDWDFIQVIYDNLATVPVIVPDSDRKTYVFKEEDYSDAVVMPWYRNQDQPQYFYVAEICNYLSPTSAFPGSEYATFQEYYERKYGIEIQNLSQKLLDVDHTSARLNFLTPRYVNRKGVALPTSSEETKRAKRENLEQKQILVPELCAIHPFPASLWRKAVALPCVLYRINALLLADQIRRTVAVDLNLGKVQLPEDFQWPSLNFGWSLSDVLRKAREEEQKKQEEKRRLEQRIDEKLHELKITEIKQDEEMEDALDLPDASEDENVDKEQHGENWVEIGTWCNEMAGNAEHGNNGALVRYASPTSWMNLDNGYDDDFSDSDCDFSSEDSESEWGGLRIEFTGDHQAEALDDDSDDDKEFYLYDDENAWKIDDDNEVTEQLKIEFHEACKKNKRHILASGTIVNDANSFKKNNQKCNGIGDEPEMKLQSYDFSNLHIDPAKYKDVITSVQKTSKWNEYEPSEELKFSFDEQPDLTEHPGPSPNVLLQALTMSNANDGINLERLETIGDSFLKYAITNYLYAKYENVHEGKLSHLRSKQVSNLNLYRLGRRKGFGEYMIATKFDPHDNWLPPCFYVPKQLEEALIDAQFPANCWTLADMAATRNMTIDEICTMVRKRAEGYSLPNIIPYNLVTQHSIPDKSIADCVEAVIGAYLIECGPRGALLFMAWLGIRVLPRYEDGSYGEIPLPKSPLLRHVPNPEEELERLLDGYDVFERHIGYKFKDRAYLLQALTHASYSPNKLTDCYQRLEFLGDAVLDYLITRHLYEDPRMHSPGALTDLRSALVNNTIFASLAVRNGFHKYFRHLSPGLNEVVERFIRLQEESGHSLVDELYLVVETECEEVEDVEVPKALGDVFESVAGAIFLDSGMSLDAVWKVYYKMMKAEIEQFSNRVPKSPIRELLELEPETAKFGKPEKLADGRRVRVTVEVFGKGLFKGIGRNYRIAKCTAAKCALKHLKRRGLIRKLDN</sequence>
<comment type="caution">
    <text evidence="30">The sequence shown here is derived from an EMBL/GenBank/DDBJ whole genome shotgun (WGS) entry which is preliminary data.</text>
</comment>
<accession>A0A9P0K021</accession>
<dbReference type="GO" id="GO:0004530">
    <property type="term" value="F:deoxyribonuclease I activity"/>
    <property type="evidence" value="ECO:0007669"/>
    <property type="project" value="TreeGrafter"/>
</dbReference>
<evidence type="ECO:0000256" key="13">
    <source>
        <dbReference type="ARBA" id="ARBA00022801"/>
    </source>
</evidence>
<evidence type="ECO:0000256" key="15">
    <source>
        <dbReference type="ARBA" id="ARBA00022840"/>
    </source>
</evidence>
<evidence type="ECO:0000256" key="10">
    <source>
        <dbReference type="ARBA" id="ARBA00022737"/>
    </source>
</evidence>
<dbReference type="SUPFAM" id="SSF69065">
    <property type="entry name" value="RNase III domain-like"/>
    <property type="match status" value="2"/>
</dbReference>
<keyword evidence="17 21" id="KW-0694">RNA-binding</keyword>
<dbReference type="FunFam" id="3.30.160.20:FF:000015">
    <property type="entry name" value="endoribonuclease Dicer"/>
    <property type="match status" value="1"/>
</dbReference>
<dbReference type="EMBL" id="CAKOFQ010006715">
    <property type="protein sequence ID" value="CAH1964498.1"/>
    <property type="molecule type" value="Genomic_DNA"/>
</dbReference>
<keyword evidence="18" id="KW-0943">RNA-mediated gene silencing</keyword>
<dbReference type="PROSITE" id="PS00517">
    <property type="entry name" value="RNASE_3_1"/>
    <property type="match status" value="1"/>
</dbReference>
<comment type="cofactor">
    <cofactor evidence="2">
        <name>Mn(2+)</name>
        <dbReference type="ChEBI" id="CHEBI:29035"/>
    </cofactor>
</comment>
<dbReference type="Pfam" id="PF03368">
    <property type="entry name" value="Dicer_dimer"/>
    <property type="match status" value="1"/>
</dbReference>
<evidence type="ECO:0000256" key="1">
    <source>
        <dbReference type="ARBA" id="ARBA00000109"/>
    </source>
</evidence>
<comment type="catalytic activity">
    <reaction evidence="1">
        <text>Endonucleolytic cleavage to 5'-phosphomonoester.</text>
        <dbReference type="EC" id="3.1.26.3"/>
    </reaction>
</comment>
<evidence type="ECO:0000256" key="2">
    <source>
        <dbReference type="ARBA" id="ARBA00001936"/>
    </source>
</evidence>
<evidence type="ECO:0000256" key="6">
    <source>
        <dbReference type="ARBA" id="ARBA00022490"/>
    </source>
</evidence>
<dbReference type="GO" id="GO:0016441">
    <property type="term" value="P:post-transcriptional gene silencing"/>
    <property type="evidence" value="ECO:0007669"/>
    <property type="project" value="UniProtKB-ARBA"/>
</dbReference>
<dbReference type="CDD" id="cd02843">
    <property type="entry name" value="PAZ_dicer_like"/>
    <property type="match status" value="1"/>
</dbReference>
<evidence type="ECO:0000256" key="4">
    <source>
        <dbReference type="ARBA" id="ARBA00004496"/>
    </source>
</evidence>
<gene>
    <name evidence="30" type="ORF">ACAOBT_LOCUS5832</name>
</gene>
<dbReference type="GO" id="GO:0005524">
    <property type="term" value="F:ATP binding"/>
    <property type="evidence" value="ECO:0007669"/>
    <property type="project" value="UniProtKB-KW"/>
</dbReference>
<dbReference type="InterPro" id="IPR014720">
    <property type="entry name" value="dsRBD_dom"/>
</dbReference>
<comment type="cofactor">
    <cofactor evidence="3">
        <name>Mg(2+)</name>
        <dbReference type="ChEBI" id="CHEBI:18420"/>
    </cofactor>
</comment>
<dbReference type="GO" id="GO:0006364">
    <property type="term" value="P:rRNA processing"/>
    <property type="evidence" value="ECO:0007669"/>
    <property type="project" value="InterPro"/>
</dbReference>
<evidence type="ECO:0000259" key="28">
    <source>
        <dbReference type="PROSITE" id="PS51194"/>
    </source>
</evidence>
<dbReference type="PROSITE" id="PS51327">
    <property type="entry name" value="DICER_DSRBF"/>
    <property type="match status" value="1"/>
</dbReference>
<reference evidence="30" key="1">
    <citation type="submission" date="2022-03" db="EMBL/GenBank/DDBJ databases">
        <authorList>
            <person name="Sayadi A."/>
        </authorList>
    </citation>
    <scope>NUCLEOTIDE SEQUENCE</scope>
</reference>
<dbReference type="PROSITE" id="PS50821">
    <property type="entry name" value="PAZ"/>
    <property type="match status" value="1"/>
</dbReference>
<feature type="domain" description="RNase III" evidence="25">
    <location>
        <begin position="1569"/>
        <end position="1726"/>
    </location>
</feature>
<dbReference type="SMART" id="SM00535">
    <property type="entry name" value="RIBOc"/>
    <property type="match status" value="2"/>
</dbReference>
<evidence type="ECO:0000256" key="20">
    <source>
        <dbReference type="ARBA" id="ARBA00035116"/>
    </source>
</evidence>
<dbReference type="CDD" id="cd00593">
    <property type="entry name" value="RIBOc"/>
    <property type="match status" value="2"/>
</dbReference>
<dbReference type="InterPro" id="IPR014001">
    <property type="entry name" value="Helicase_ATP-bd"/>
</dbReference>
<keyword evidence="9" id="KW-0479">Metal-binding</keyword>
<feature type="domain" description="Dicer dsRNA-binding fold" evidence="29">
    <location>
        <begin position="599"/>
        <end position="691"/>
    </location>
</feature>
<dbReference type="Gene3D" id="3.40.50.300">
    <property type="entry name" value="P-loop containing nucleotide triphosphate hydrolases"/>
    <property type="match status" value="2"/>
</dbReference>
<dbReference type="FunFam" id="1.10.1520.10:FF:000005">
    <property type="entry name" value="Putative endoribonuclease dicer"/>
    <property type="match status" value="1"/>
</dbReference>
<dbReference type="EC" id="3.1.26.3" evidence="5"/>
<dbReference type="InterPro" id="IPR036389">
    <property type="entry name" value="RNase_III_sf"/>
</dbReference>
<feature type="domain" description="Helicase C-terminal" evidence="28">
    <location>
        <begin position="405"/>
        <end position="571"/>
    </location>
</feature>
<dbReference type="InterPro" id="IPR005034">
    <property type="entry name" value="Dicer_dimerisation"/>
</dbReference>
<dbReference type="InterPro" id="IPR048513">
    <property type="entry name" value="Dicer_PBD"/>
</dbReference>
<dbReference type="GO" id="GO:0004386">
    <property type="term" value="F:helicase activity"/>
    <property type="evidence" value="ECO:0007669"/>
    <property type="project" value="UniProtKB-KW"/>
</dbReference>
<keyword evidence="7" id="KW-0597">Phosphoprotein</keyword>
<keyword evidence="16" id="KW-0460">Magnesium</keyword>
<dbReference type="InterPro" id="IPR044441">
    <property type="entry name" value="DICER_DSRM"/>
</dbReference>
<dbReference type="Proteomes" id="UP001152888">
    <property type="component" value="Unassembled WGS sequence"/>
</dbReference>
<keyword evidence="6" id="KW-0963">Cytoplasm</keyword>
<comment type="subcellular location">
    <subcellularLocation>
        <location evidence="4">Cytoplasm</location>
    </subcellularLocation>
</comment>
<name>A0A9P0K021_ACAOB</name>
<dbReference type="PANTHER" id="PTHR14950:SF37">
    <property type="entry name" value="ENDORIBONUCLEASE DICER"/>
    <property type="match status" value="1"/>
</dbReference>
<dbReference type="Pfam" id="PF20932">
    <property type="entry name" value="Dicer_dsRBD"/>
    <property type="match status" value="1"/>
</dbReference>
<dbReference type="HAMAP" id="MF_00104">
    <property type="entry name" value="RNase_III"/>
    <property type="match status" value="1"/>
</dbReference>
<dbReference type="CDD" id="cd10843">
    <property type="entry name" value="DSRM_DICER"/>
    <property type="match status" value="1"/>
</dbReference>
<dbReference type="InterPro" id="IPR003100">
    <property type="entry name" value="PAZ_dom"/>
</dbReference>
<dbReference type="GO" id="GO:0003723">
    <property type="term" value="F:RNA binding"/>
    <property type="evidence" value="ECO:0007669"/>
    <property type="project" value="UniProtKB-UniRule"/>
</dbReference>
<feature type="domain" description="PAZ" evidence="26">
    <location>
        <begin position="876"/>
        <end position="1011"/>
    </location>
</feature>
<evidence type="ECO:0000256" key="19">
    <source>
        <dbReference type="ARBA" id="ARBA00023211"/>
    </source>
</evidence>
<proteinExistence type="inferred from homology"/>
<dbReference type="GO" id="GO:0046872">
    <property type="term" value="F:metal ion binding"/>
    <property type="evidence" value="ECO:0007669"/>
    <property type="project" value="UniProtKB-KW"/>
</dbReference>
<evidence type="ECO:0000256" key="16">
    <source>
        <dbReference type="ARBA" id="ARBA00022842"/>
    </source>
</evidence>
<dbReference type="Gene3D" id="3.30.160.380">
    <property type="entry name" value="Dicer dimerisation domain"/>
    <property type="match status" value="1"/>
</dbReference>
<feature type="domain" description="Helicase ATP-binding" evidence="27">
    <location>
        <begin position="23"/>
        <end position="193"/>
    </location>
</feature>
<dbReference type="SUPFAM" id="SSF52540">
    <property type="entry name" value="P-loop containing nucleoside triphosphate hydrolases"/>
    <property type="match status" value="1"/>
</dbReference>
<dbReference type="InterPro" id="IPR011907">
    <property type="entry name" value="RNase_III"/>
</dbReference>
<dbReference type="Pfam" id="PF00636">
    <property type="entry name" value="Ribonuclease_3"/>
    <property type="match status" value="2"/>
</dbReference>
<feature type="compositionally biased region" description="Basic and acidic residues" evidence="23">
    <location>
        <begin position="370"/>
        <end position="384"/>
    </location>
</feature>
<feature type="domain" description="DRBM" evidence="24">
    <location>
        <begin position="1751"/>
        <end position="1817"/>
    </location>
</feature>
<dbReference type="InterPro" id="IPR036085">
    <property type="entry name" value="PAZ_dom_sf"/>
</dbReference>
<dbReference type="PROSITE" id="PS50142">
    <property type="entry name" value="RNASE_3_2"/>
    <property type="match status" value="2"/>
</dbReference>
<evidence type="ECO:0000313" key="31">
    <source>
        <dbReference type="Proteomes" id="UP001152888"/>
    </source>
</evidence>
<evidence type="ECO:0000256" key="12">
    <source>
        <dbReference type="ARBA" id="ARBA00022759"/>
    </source>
</evidence>
<dbReference type="Pfam" id="PF00271">
    <property type="entry name" value="Helicase_C"/>
    <property type="match status" value="1"/>
</dbReference>
<protein>
    <recommendedName>
        <fullName evidence="5">ribonuclease III</fullName>
        <ecNumber evidence="5">3.1.26.3</ecNumber>
    </recommendedName>
</protein>
<evidence type="ECO:0000259" key="25">
    <source>
        <dbReference type="PROSITE" id="PS50142"/>
    </source>
</evidence>
<evidence type="ECO:0000256" key="5">
    <source>
        <dbReference type="ARBA" id="ARBA00012177"/>
    </source>
</evidence>
<evidence type="ECO:0000259" key="27">
    <source>
        <dbReference type="PROSITE" id="PS51192"/>
    </source>
</evidence>
<dbReference type="PROSITE" id="PS50137">
    <property type="entry name" value="DS_RBD"/>
    <property type="match status" value="1"/>
</dbReference>
<dbReference type="FunFam" id="2.170.260.10:FF:000002">
    <property type="entry name" value="Putative Endoribonuclease Dicer"/>
    <property type="match status" value="1"/>
</dbReference>
<dbReference type="Gene3D" id="1.10.1520.10">
    <property type="entry name" value="Ribonuclease III domain"/>
    <property type="match status" value="2"/>
</dbReference>
<keyword evidence="12" id="KW-0255">Endonuclease</keyword>
<dbReference type="SMART" id="SM00949">
    <property type="entry name" value="PAZ"/>
    <property type="match status" value="1"/>
</dbReference>
<dbReference type="Gene3D" id="2.170.260.10">
    <property type="entry name" value="paz domain"/>
    <property type="match status" value="1"/>
</dbReference>
<dbReference type="GO" id="GO:0004525">
    <property type="term" value="F:ribonuclease III activity"/>
    <property type="evidence" value="ECO:0007669"/>
    <property type="project" value="UniProtKB-EC"/>
</dbReference>
<dbReference type="GO" id="GO:0031054">
    <property type="term" value="P:pre-miRNA processing"/>
    <property type="evidence" value="ECO:0007669"/>
    <property type="project" value="InterPro"/>
</dbReference>
<dbReference type="InterPro" id="IPR027417">
    <property type="entry name" value="P-loop_NTPase"/>
</dbReference>
<evidence type="ECO:0000259" key="26">
    <source>
        <dbReference type="PROSITE" id="PS50821"/>
    </source>
</evidence>
<evidence type="ECO:0000256" key="22">
    <source>
        <dbReference type="SAM" id="Coils"/>
    </source>
</evidence>
<dbReference type="InterPro" id="IPR000999">
    <property type="entry name" value="RNase_III_dom"/>
</dbReference>
<evidence type="ECO:0000256" key="14">
    <source>
        <dbReference type="ARBA" id="ARBA00022806"/>
    </source>
</evidence>
<dbReference type="PROSITE" id="PS51194">
    <property type="entry name" value="HELICASE_CTER"/>
    <property type="match status" value="1"/>
</dbReference>
<dbReference type="InterPro" id="IPR001650">
    <property type="entry name" value="Helicase_C-like"/>
</dbReference>
<keyword evidence="31" id="KW-1185">Reference proteome</keyword>
<dbReference type="OrthoDB" id="2392202at2759"/>
<dbReference type="PROSITE" id="PS51192">
    <property type="entry name" value="HELICASE_ATP_BIND_1"/>
    <property type="match status" value="1"/>
</dbReference>
<dbReference type="Pfam" id="PF20930">
    <property type="entry name" value="Dicer_PBD"/>
    <property type="match status" value="1"/>
</dbReference>
<evidence type="ECO:0000256" key="11">
    <source>
        <dbReference type="ARBA" id="ARBA00022741"/>
    </source>
</evidence>
<dbReference type="SMART" id="SM00490">
    <property type="entry name" value="HELICc"/>
    <property type="match status" value="1"/>
</dbReference>
<keyword evidence="15" id="KW-0067">ATP-binding</keyword>
<dbReference type="Pfam" id="PF20931">
    <property type="entry name" value="Dicer_platform"/>
    <property type="match status" value="1"/>
</dbReference>
<evidence type="ECO:0000313" key="30">
    <source>
        <dbReference type="EMBL" id="CAH1964498.1"/>
    </source>
</evidence>
<dbReference type="SUPFAM" id="SSF54768">
    <property type="entry name" value="dsRNA-binding domain-like"/>
    <property type="match status" value="1"/>
</dbReference>
<dbReference type="GO" id="GO:0030422">
    <property type="term" value="P:siRNA processing"/>
    <property type="evidence" value="ECO:0007669"/>
    <property type="project" value="InterPro"/>
</dbReference>
<evidence type="ECO:0000256" key="23">
    <source>
        <dbReference type="SAM" id="MobiDB-lite"/>
    </source>
</evidence>
<feature type="region of interest" description="Disordered" evidence="23">
    <location>
        <begin position="370"/>
        <end position="403"/>
    </location>
</feature>
<dbReference type="GO" id="GO:0005737">
    <property type="term" value="C:cytoplasm"/>
    <property type="evidence" value="ECO:0007669"/>
    <property type="project" value="UniProtKB-SubCell"/>
</dbReference>
<evidence type="ECO:0000256" key="9">
    <source>
        <dbReference type="ARBA" id="ARBA00022723"/>
    </source>
</evidence>
<organism evidence="30 31">
    <name type="scientific">Acanthoscelides obtectus</name>
    <name type="common">Bean weevil</name>
    <name type="synonym">Bruchus obtectus</name>
    <dbReference type="NCBI Taxonomy" id="200917"/>
    <lineage>
        <taxon>Eukaryota</taxon>
        <taxon>Metazoa</taxon>
        <taxon>Ecdysozoa</taxon>
        <taxon>Arthropoda</taxon>
        <taxon>Hexapoda</taxon>
        <taxon>Insecta</taxon>
        <taxon>Pterygota</taxon>
        <taxon>Neoptera</taxon>
        <taxon>Endopterygota</taxon>
        <taxon>Coleoptera</taxon>
        <taxon>Polyphaga</taxon>
        <taxon>Cucujiformia</taxon>
        <taxon>Chrysomeloidea</taxon>
        <taxon>Chrysomelidae</taxon>
        <taxon>Bruchinae</taxon>
        <taxon>Bruchini</taxon>
        <taxon>Acanthoscelides</taxon>
    </lineage>
</organism>
<evidence type="ECO:0000256" key="21">
    <source>
        <dbReference type="PROSITE-ProRule" id="PRU00657"/>
    </source>
</evidence>
<keyword evidence="22" id="KW-0175">Coiled coil</keyword>
<keyword evidence="19" id="KW-0464">Manganese</keyword>
<keyword evidence="8" id="KW-0540">Nuclease</keyword>
<evidence type="ECO:0000256" key="7">
    <source>
        <dbReference type="ARBA" id="ARBA00022553"/>
    </source>
</evidence>
<keyword evidence="11" id="KW-0547">Nucleotide-binding</keyword>
<dbReference type="Gene3D" id="3.30.160.20">
    <property type="match status" value="1"/>
</dbReference>